<dbReference type="Proteomes" id="UP000245207">
    <property type="component" value="Unassembled WGS sequence"/>
</dbReference>
<reference evidence="2 3" key="1">
    <citation type="journal article" date="2018" name="Mol. Plant">
        <title>The genome of Artemisia annua provides insight into the evolution of Asteraceae family and artemisinin biosynthesis.</title>
        <authorList>
            <person name="Shen Q."/>
            <person name="Zhang L."/>
            <person name="Liao Z."/>
            <person name="Wang S."/>
            <person name="Yan T."/>
            <person name="Shi P."/>
            <person name="Liu M."/>
            <person name="Fu X."/>
            <person name="Pan Q."/>
            <person name="Wang Y."/>
            <person name="Lv Z."/>
            <person name="Lu X."/>
            <person name="Zhang F."/>
            <person name="Jiang W."/>
            <person name="Ma Y."/>
            <person name="Chen M."/>
            <person name="Hao X."/>
            <person name="Li L."/>
            <person name="Tang Y."/>
            <person name="Lv G."/>
            <person name="Zhou Y."/>
            <person name="Sun X."/>
            <person name="Brodelius P.E."/>
            <person name="Rose J.K.C."/>
            <person name="Tang K."/>
        </authorList>
    </citation>
    <scope>NUCLEOTIDE SEQUENCE [LARGE SCALE GENOMIC DNA]</scope>
    <source>
        <strain evidence="3">cv. Huhao1</strain>
        <tissue evidence="2">Leaf</tissue>
    </source>
</reference>
<dbReference type="Gene3D" id="3.20.20.140">
    <property type="entry name" value="Metal-dependent hydrolases"/>
    <property type="match status" value="1"/>
</dbReference>
<dbReference type="GO" id="GO:0004157">
    <property type="term" value="F:dihydropyrimidinase activity"/>
    <property type="evidence" value="ECO:0007669"/>
    <property type="project" value="TreeGrafter"/>
</dbReference>
<dbReference type="OrthoDB" id="1924787at2759"/>
<dbReference type="STRING" id="35608.A0A2U1LTH4"/>
<dbReference type="SUPFAM" id="SSF51338">
    <property type="entry name" value="Composite domain of metallo-dependent hydrolases"/>
    <property type="match status" value="1"/>
</dbReference>
<dbReference type="GO" id="GO:0006208">
    <property type="term" value="P:pyrimidine nucleobase catabolic process"/>
    <property type="evidence" value="ECO:0007669"/>
    <property type="project" value="TreeGrafter"/>
</dbReference>
<name>A0A2U1LTH4_ARTAN</name>
<organism evidence="2 3">
    <name type="scientific">Artemisia annua</name>
    <name type="common">Sweet wormwood</name>
    <dbReference type="NCBI Taxonomy" id="35608"/>
    <lineage>
        <taxon>Eukaryota</taxon>
        <taxon>Viridiplantae</taxon>
        <taxon>Streptophyta</taxon>
        <taxon>Embryophyta</taxon>
        <taxon>Tracheophyta</taxon>
        <taxon>Spermatophyta</taxon>
        <taxon>Magnoliopsida</taxon>
        <taxon>eudicotyledons</taxon>
        <taxon>Gunneridae</taxon>
        <taxon>Pentapetalae</taxon>
        <taxon>asterids</taxon>
        <taxon>campanulids</taxon>
        <taxon>Asterales</taxon>
        <taxon>Asteraceae</taxon>
        <taxon>Asteroideae</taxon>
        <taxon>Anthemideae</taxon>
        <taxon>Artemisiinae</taxon>
        <taxon>Artemisia</taxon>
    </lineage>
</organism>
<dbReference type="InterPro" id="IPR050378">
    <property type="entry name" value="Metallo-dep_Hydrolases_sf"/>
</dbReference>
<feature type="domain" description="PRP1 splicing factor N-terminal" evidence="1">
    <location>
        <begin position="306"/>
        <end position="334"/>
    </location>
</feature>
<protein>
    <submittedName>
        <fullName evidence="2">Pyrimidine 2</fullName>
    </submittedName>
</protein>
<evidence type="ECO:0000313" key="3">
    <source>
        <dbReference type="Proteomes" id="UP000245207"/>
    </source>
</evidence>
<dbReference type="GO" id="GO:0005829">
    <property type="term" value="C:cytosol"/>
    <property type="evidence" value="ECO:0007669"/>
    <property type="project" value="TreeGrafter"/>
</dbReference>
<evidence type="ECO:0000259" key="1">
    <source>
        <dbReference type="Pfam" id="PF06424"/>
    </source>
</evidence>
<dbReference type="EMBL" id="PKPP01007841">
    <property type="protein sequence ID" value="PWA52287.1"/>
    <property type="molecule type" value="Genomic_DNA"/>
</dbReference>
<accession>A0A2U1LTH4</accession>
<proteinExistence type="predicted"/>
<dbReference type="AlphaFoldDB" id="A0A2U1LTH4"/>
<dbReference type="PANTHER" id="PTHR11647">
    <property type="entry name" value="HYDRANTOINASE/DIHYDROPYRIMIDINASE FAMILY MEMBER"/>
    <property type="match status" value="1"/>
</dbReference>
<sequence>MEKPTEGCVPCMPYAVVTLASVTGINQKNFGSKKFSFFCHNYDLYSLFEWQTGWIEVDDLLSRDIGEFGYPLGTRSGTARRTNSICNVSGSNNAIQETYAAGNQAQPGERIVYAMFQAQITLYKKLTLLASSLWAYLFLKKSPLLQHLCQVMHVRDHVMWMWKYLRPYLLKRINGLISVTLLPGHAWRVVNHVIMESRNIDDHNEHIKSTKCNKPIDLSTYSLLFLGSRRYSFVFGHWFDQSWLIQMSYVLFFSAKLFNIYPRKGTLLAGSDADIIIFNPTATFHISAKSHHSRSDTNVYEGRLGKLVDLKRKLGTLSYAEWDGIPEIGDYSLRNIMPDTLLEKDM</sequence>
<dbReference type="PANTHER" id="PTHR11647:SF1">
    <property type="entry name" value="COLLAPSIN RESPONSE MEDIATOR PROTEIN"/>
    <property type="match status" value="1"/>
</dbReference>
<gene>
    <name evidence="2" type="ORF">CTI12_AA456730</name>
</gene>
<dbReference type="InterPro" id="IPR011059">
    <property type="entry name" value="Metal-dep_hydrolase_composite"/>
</dbReference>
<dbReference type="Pfam" id="PF06424">
    <property type="entry name" value="PRP1_N"/>
    <property type="match status" value="1"/>
</dbReference>
<keyword evidence="3" id="KW-1185">Reference proteome</keyword>
<evidence type="ECO:0000313" key="2">
    <source>
        <dbReference type="EMBL" id="PWA52287.1"/>
    </source>
</evidence>
<dbReference type="GO" id="GO:0000398">
    <property type="term" value="P:mRNA splicing, via spliceosome"/>
    <property type="evidence" value="ECO:0007669"/>
    <property type="project" value="InterPro"/>
</dbReference>
<dbReference type="InterPro" id="IPR010491">
    <property type="entry name" value="PRP1_N"/>
</dbReference>
<comment type="caution">
    <text evidence="2">The sequence shown here is derived from an EMBL/GenBank/DDBJ whole genome shotgun (WGS) entry which is preliminary data.</text>
</comment>